<dbReference type="GO" id="GO:0016887">
    <property type="term" value="F:ATP hydrolysis activity"/>
    <property type="evidence" value="ECO:0007669"/>
    <property type="project" value="InterPro"/>
</dbReference>
<dbReference type="Proteomes" id="UP000620124">
    <property type="component" value="Unassembled WGS sequence"/>
</dbReference>
<evidence type="ECO:0000256" key="2">
    <source>
        <dbReference type="ARBA" id="ARBA00008869"/>
    </source>
</evidence>
<evidence type="ECO:0000256" key="3">
    <source>
        <dbReference type="ARBA" id="ARBA00022448"/>
    </source>
</evidence>
<feature type="transmembrane region" description="Helical" evidence="10">
    <location>
        <begin position="1234"/>
        <end position="1252"/>
    </location>
</feature>
<organism evidence="12 13">
    <name type="scientific">Mycena venus</name>
    <dbReference type="NCBI Taxonomy" id="2733690"/>
    <lineage>
        <taxon>Eukaryota</taxon>
        <taxon>Fungi</taxon>
        <taxon>Dikarya</taxon>
        <taxon>Basidiomycota</taxon>
        <taxon>Agaricomycotina</taxon>
        <taxon>Agaricomycetes</taxon>
        <taxon>Agaricomycetidae</taxon>
        <taxon>Agaricales</taxon>
        <taxon>Marasmiineae</taxon>
        <taxon>Mycenaceae</taxon>
        <taxon>Mycena</taxon>
    </lineage>
</organism>
<evidence type="ECO:0000313" key="12">
    <source>
        <dbReference type="EMBL" id="KAF7336333.1"/>
    </source>
</evidence>
<evidence type="ECO:0000256" key="5">
    <source>
        <dbReference type="ARBA" id="ARBA00022737"/>
    </source>
</evidence>
<dbReference type="GO" id="GO:0005319">
    <property type="term" value="F:lipid transporter activity"/>
    <property type="evidence" value="ECO:0007669"/>
    <property type="project" value="TreeGrafter"/>
</dbReference>
<dbReference type="Pfam" id="PF12698">
    <property type="entry name" value="ABC2_membrane_3"/>
    <property type="match status" value="1"/>
</dbReference>
<evidence type="ECO:0000313" key="13">
    <source>
        <dbReference type="Proteomes" id="UP000620124"/>
    </source>
</evidence>
<dbReference type="OrthoDB" id="8061355at2759"/>
<dbReference type="Gene3D" id="3.40.50.300">
    <property type="entry name" value="P-loop containing nucleotide triphosphate hydrolases"/>
    <property type="match status" value="2"/>
</dbReference>
<keyword evidence="9 10" id="KW-0472">Membrane</keyword>
<gene>
    <name evidence="12" type="ORF">MVEN_02181700</name>
</gene>
<sequence length="1601" mass="173331">MISGLCWRQFRALLLKNWIVFCRHPIVNLLRCIVLPVAIGIFLGESQGFLKRRGDYGLGEPAPVRSLKQEFRAGTLMWVDATDGNSHPSPSEIMSSITTGFSTSQLNAVRKVSTPAEMIAQCPQNFRGFSTCYGGIIFNDLPRNNASAPINYTLIADYGLNRIDVSRHTGDFQTRVMPLQWAVDQAIIENRTGVTISTPLDWGFTMTTNAEQNVDDLDGLLPLLHLVFFLCFISIAYQVTGVMSGERASLVTSHMKAMGLLDSARIISIHVFFSLTYLPSWVILSVISHFKTWPHTNFWLLLLINVLCGLSLASWALFVAVPFGKSQLAAIFSTFLALILSVIVVQTPIEGTTTCTVLTVIFPPMFYMFAVRTIDGFEGASMHTDATQPDPQGSLTLLPLLVIAIINVFLYPYLTFLLERRMYQTEPSSGPWWRCCGKRTKPETTRAIDPTLAVSVQGLGKTFNSSFNRKSKQVTAIADLTINVPRSGIFVLLGSNGAGKSTFLDILGGLTRPSRGVVTFEGGASRPPPSTIGIVPQKNVLFPELSCLQTLRVWQAVKWSTHSVGDEDLEQLLRDCDLEHKIHANASALSGGQKRKLQLAIGIVGGSRLLLVDECTSGVDPLSRRAIWRVLVSLRQKRTILLTTHLLDEADLLADHIAILAAPGKLVASDSPVALKKDLGKGYTVQATLVAPATDENGPLAELLRQIRAIAPNARMSLDSPQRPLFHLETQDPAVVGCVLALLDTQSAAYGIVSYDVLGATIEDIFLDVMTRNPGPVPAAPVSSAGAVEESATRATSADELVPMTELHPGPQVHNTPATILHLADGKPISPLRQSLTIFYKRVLIFRRSWLAPLLGIGIAVAGAVILVHPVQPAGDQPHSCAKAIRSFDASAEVFAPNSSVIFKIFSPDGTHQIPGGEPIFDSPPGIISTLGSSVSWLNISDLPNDAAFADNIRTNRSRLRNGGVSFDLTTGTSLFAWEGTGLGAQPGVMGMSMLNLVTNVALNRALNASGQATNPPTLIKPQIHRLPKPPKGNQSTALPWMIFFSIVMGIYPAFFTLYVVKERQSEVKTMQLSNGISNPMGLWLGHLMFDSISVLIVSTVVIILFAFLTPAFFGLGLLWLVMFLYGIAGILVAYCMSLVILSPLAAFGAMAAYQVITFALYIGGLMVVLTYARPDEADGLIQIVHFTLSLLSPITSLTRAAILSVNLFSLLCKSEADDISALGLVRLSKFGGPILYLVVQSAIALTILFWVDSGSVLFQRLRRARQEIESPEIQRPSREDVDLEAAAASEPQNLLQILDATKAYGSNTAVDNLTFGVASDSVFCMVGPNGAGKTTSINMMSGNVIPDRGDVFINKASIVTDARKARISLGVCPQFSAVDAQLSVREHLVIYGRLKGLSGEVLRSSVDSLLLTTGLHLYTDRPASKLSGGNQRKLTLAIALIGNPPVVLIDEFSTGIDAKMKRELWGLLRSVAKSKAFVITTHSMEEAAALATKVGILAVRLLAVGTTEALTSRYATYEVHFTCRTEADVARAERLMAGISGARMVPDLATRFEVPSSNLALAELFRTLANEGDFPEYTVEKPTLESMFLKVIVENNVQSG</sequence>
<dbReference type="Pfam" id="PF00005">
    <property type="entry name" value="ABC_tran"/>
    <property type="match status" value="2"/>
</dbReference>
<keyword evidence="13" id="KW-1185">Reference proteome</keyword>
<dbReference type="InterPro" id="IPR003593">
    <property type="entry name" value="AAA+_ATPase"/>
</dbReference>
<dbReference type="InterPro" id="IPR027417">
    <property type="entry name" value="P-loop_NTPase"/>
</dbReference>
<proteinExistence type="inferred from homology"/>
<feature type="transmembrane region" description="Helical" evidence="10">
    <location>
        <begin position="264"/>
        <end position="287"/>
    </location>
</feature>
<dbReference type="InterPro" id="IPR026082">
    <property type="entry name" value="ABCA"/>
</dbReference>
<keyword evidence="3" id="KW-0813">Transport</keyword>
<dbReference type="GO" id="GO:0140359">
    <property type="term" value="F:ABC-type transporter activity"/>
    <property type="evidence" value="ECO:0007669"/>
    <property type="project" value="InterPro"/>
</dbReference>
<dbReference type="SUPFAM" id="SSF52540">
    <property type="entry name" value="P-loop containing nucleoside triphosphate hydrolases"/>
    <property type="match status" value="2"/>
</dbReference>
<keyword evidence="8 10" id="KW-1133">Transmembrane helix</keyword>
<feature type="transmembrane region" description="Helical" evidence="10">
    <location>
        <begin position="394"/>
        <end position="414"/>
    </location>
</feature>
<dbReference type="PANTHER" id="PTHR19229:SF36">
    <property type="entry name" value="ATP-BINDING CASSETTE SUB-FAMILY A MEMBER 2"/>
    <property type="match status" value="1"/>
</dbReference>
<feature type="transmembrane region" description="Helical" evidence="10">
    <location>
        <begin position="26"/>
        <end position="44"/>
    </location>
</feature>
<feature type="transmembrane region" description="Helical" evidence="10">
    <location>
        <begin position="1184"/>
        <end position="1213"/>
    </location>
</feature>
<keyword evidence="6" id="KW-0547">Nucleotide-binding</keyword>
<dbReference type="PROSITE" id="PS50893">
    <property type="entry name" value="ABC_TRANSPORTER_2"/>
    <property type="match status" value="2"/>
</dbReference>
<dbReference type="PANTHER" id="PTHR19229">
    <property type="entry name" value="ATP-BINDING CASSETTE TRANSPORTER SUBFAMILY A ABCA"/>
    <property type="match status" value="1"/>
</dbReference>
<dbReference type="SMART" id="SM00382">
    <property type="entry name" value="AAA"/>
    <property type="match status" value="2"/>
</dbReference>
<dbReference type="GO" id="GO:0005524">
    <property type="term" value="F:ATP binding"/>
    <property type="evidence" value="ECO:0007669"/>
    <property type="project" value="UniProtKB-KW"/>
</dbReference>
<feature type="transmembrane region" description="Helical" evidence="10">
    <location>
        <begin position="1114"/>
        <end position="1140"/>
    </location>
</feature>
<dbReference type="PROSITE" id="PS00211">
    <property type="entry name" value="ABC_TRANSPORTER_1"/>
    <property type="match status" value="2"/>
</dbReference>
<dbReference type="CDD" id="cd03263">
    <property type="entry name" value="ABC_subfamily_A"/>
    <property type="match status" value="2"/>
</dbReference>
<comment type="similarity">
    <text evidence="2">Belongs to the ABC transporter superfamily. ABCA family.</text>
</comment>
<evidence type="ECO:0000256" key="1">
    <source>
        <dbReference type="ARBA" id="ARBA00004141"/>
    </source>
</evidence>
<feature type="transmembrane region" description="Helical" evidence="10">
    <location>
        <begin position="1152"/>
        <end position="1172"/>
    </location>
</feature>
<keyword evidence="4 10" id="KW-0812">Transmembrane</keyword>
<reference evidence="12" key="1">
    <citation type="submission" date="2020-05" db="EMBL/GenBank/DDBJ databases">
        <title>Mycena genomes resolve the evolution of fungal bioluminescence.</title>
        <authorList>
            <person name="Tsai I.J."/>
        </authorList>
    </citation>
    <scope>NUCLEOTIDE SEQUENCE</scope>
    <source>
        <strain evidence="12">CCC161011</strain>
    </source>
</reference>
<name>A0A8H6X850_9AGAR</name>
<evidence type="ECO:0000259" key="11">
    <source>
        <dbReference type="PROSITE" id="PS50893"/>
    </source>
</evidence>
<keyword evidence="7" id="KW-0067">ATP-binding</keyword>
<feature type="domain" description="ABC transporter" evidence="11">
    <location>
        <begin position="454"/>
        <end position="687"/>
    </location>
</feature>
<dbReference type="EMBL" id="JACAZI010000023">
    <property type="protein sequence ID" value="KAF7336333.1"/>
    <property type="molecule type" value="Genomic_DNA"/>
</dbReference>
<dbReference type="InterPro" id="IPR013525">
    <property type="entry name" value="ABC2_TM"/>
</dbReference>
<feature type="transmembrane region" description="Helical" evidence="10">
    <location>
        <begin position="327"/>
        <end position="345"/>
    </location>
</feature>
<feature type="domain" description="ABC transporter" evidence="11">
    <location>
        <begin position="1296"/>
        <end position="1524"/>
    </location>
</feature>
<dbReference type="InterPro" id="IPR003439">
    <property type="entry name" value="ABC_transporter-like_ATP-bd"/>
</dbReference>
<feature type="transmembrane region" description="Helical" evidence="10">
    <location>
        <begin position="850"/>
        <end position="871"/>
    </location>
</feature>
<evidence type="ECO:0000256" key="8">
    <source>
        <dbReference type="ARBA" id="ARBA00022989"/>
    </source>
</evidence>
<evidence type="ECO:0000256" key="9">
    <source>
        <dbReference type="ARBA" id="ARBA00023136"/>
    </source>
</evidence>
<evidence type="ECO:0000256" key="10">
    <source>
        <dbReference type="SAM" id="Phobius"/>
    </source>
</evidence>
<feature type="transmembrane region" description="Helical" evidence="10">
    <location>
        <begin position="1038"/>
        <end position="1061"/>
    </location>
</feature>
<comment type="subcellular location">
    <subcellularLocation>
        <location evidence="1">Membrane</location>
        <topology evidence="1">Multi-pass membrane protein</topology>
    </subcellularLocation>
</comment>
<accession>A0A8H6X850</accession>
<evidence type="ECO:0000256" key="7">
    <source>
        <dbReference type="ARBA" id="ARBA00022840"/>
    </source>
</evidence>
<dbReference type="GO" id="GO:0016020">
    <property type="term" value="C:membrane"/>
    <property type="evidence" value="ECO:0007669"/>
    <property type="project" value="UniProtKB-SubCell"/>
</dbReference>
<feature type="transmembrane region" description="Helical" evidence="10">
    <location>
        <begin position="299"/>
        <end position="321"/>
    </location>
</feature>
<keyword evidence="5" id="KW-0677">Repeat</keyword>
<evidence type="ECO:0000256" key="6">
    <source>
        <dbReference type="ARBA" id="ARBA00022741"/>
    </source>
</evidence>
<feature type="transmembrane region" description="Helical" evidence="10">
    <location>
        <begin position="223"/>
        <end position="244"/>
    </location>
</feature>
<protein>
    <submittedName>
        <fullName evidence="12">ABC transporter A family member 2</fullName>
    </submittedName>
</protein>
<evidence type="ECO:0000256" key="4">
    <source>
        <dbReference type="ARBA" id="ARBA00022692"/>
    </source>
</evidence>
<feature type="transmembrane region" description="Helical" evidence="10">
    <location>
        <begin position="1082"/>
        <end position="1108"/>
    </location>
</feature>
<dbReference type="InterPro" id="IPR017871">
    <property type="entry name" value="ABC_transporter-like_CS"/>
</dbReference>
<comment type="caution">
    <text evidence="12">The sequence shown here is derived from an EMBL/GenBank/DDBJ whole genome shotgun (WGS) entry which is preliminary data.</text>
</comment>